<dbReference type="Gene3D" id="1.20.1200.10">
    <property type="entry name" value="Cobalamin adenosyltransferase-like"/>
    <property type="match status" value="1"/>
</dbReference>
<accession>A0A845DIF8</accession>
<organism evidence="6 7">
    <name type="scientific">Candidatus Spechtbacteria bacterium SB0662_bin_43</name>
    <dbReference type="NCBI Taxonomy" id="2604897"/>
    <lineage>
        <taxon>Bacteria</taxon>
        <taxon>Candidatus Spechtiibacteriota</taxon>
    </lineage>
</organism>
<comment type="catalytic activity">
    <reaction evidence="4">
        <text>2 cob(II)alamin + reduced [electron-transfer flavoprotein] + 2 ATP = 2 adenosylcob(III)alamin + 2 triphosphate + oxidized [electron-transfer flavoprotein] + 3 H(+)</text>
        <dbReference type="Rhea" id="RHEA:28671"/>
        <dbReference type="Rhea" id="RHEA-COMP:10685"/>
        <dbReference type="Rhea" id="RHEA-COMP:10686"/>
        <dbReference type="ChEBI" id="CHEBI:15378"/>
        <dbReference type="ChEBI" id="CHEBI:16304"/>
        <dbReference type="ChEBI" id="CHEBI:18036"/>
        <dbReference type="ChEBI" id="CHEBI:18408"/>
        <dbReference type="ChEBI" id="CHEBI:30616"/>
        <dbReference type="ChEBI" id="CHEBI:57692"/>
        <dbReference type="ChEBI" id="CHEBI:58307"/>
        <dbReference type="EC" id="2.5.1.17"/>
    </reaction>
</comment>
<dbReference type="SUPFAM" id="SSF89028">
    <property type="entry name" value="Cobalamin adenosyltransferase-like"/>
    <property type="match status" value="1"/>
</dbReference>
<evidence type="ECO:0000313" key="6">
    <source>
        <dbReference type="EMBL" id="MYE37986.1"/>
    </source>
</evidence>
<dbReference type="Pfam" id="PF01923">
    <property type="entry name" value="Cob_adeno_trans"/>
    <property type="match status" value="1"/>
</dbReference>
<keyword evidence="1 4" id="KW-0808">Transferase</keyword>
<keyword evidence="2 4" id="KW-0547">Nucleotide-binding</keyword>
<reference evidence="6 7" key="1">
    <citation type="submission" date="2019-09" db="EMBL/GenBank/DDBJ databases">
        <title>Characterisation of the sponge microbiome using genome-centric metagenomics.</title>
        <authorList>
            <person name="Engelberts J.P."/>
            <person name="Robbins S.J."/>
            <person name="De Goeij J.M."/>
            <person name="Aranda M."/>
            <person name="Bell S.C."/>
            <person name="Webster N.S."/>
        </authorList>
    </citation>
    <scope>NUCLEOTIDE SEQUENCE [LARGE SCALE GENOMIC DNA]</scope>
    <source>
        <strain evidence="6">SB0662_bin_43</strain>
    </source>
</reference>
<keyword evidence="3 4" id="KW-0067">ATP-binding</keyword>
<evidence type="ECO:0000256" key="2">
    <source>
        <dbReference type="ARBA" id="ARBA00022741"/>
    </source>
</evidence>
<dbReference type="Proteomes" id="UP000449092">
    <property type="component" value="Unassembled WGS sequence"/>
</dbReference>
<evidence type="ECO:0000259" key="5">
    <source>
        <dbReference type="Pfam" id="PF01923"/>
    </source>
</evidence>
<dbReference type="InterPro" id="IPR036451">
    <property type="entry name" value="CblAdoTrfase-like_sf"/>
</dbReference>
<comment type="pathway">
    <text evidence="4">Cofactor biosynthesis; adenosylcobalamin biosynthesis; adenosylcobalamin from cob(II)yrinate a,c-diamide: step 2/7.</text>
</comment>
<dbReference type="UniPathway" id="UPA00148">
    <property type="reaction ID" value="UER00233"/>
</dbReference>
<dbReference type="InterPro" id="IPR029499">
    <property type="entry name" value="PduO-typ"/>
</dbReference>
<dbReference type="GO" id="GO:0009236">
    <property type="term" value="P:cobalamin biosynthetic process"/>
    <property type="evidence" value="ECO:0007669"/>
    <property type="project" value="UniProtKB-UniRule"/>
</dbReference>
<feature type="domain" description="Cobalamin adenosyltransferase-like" evidence="5">
    <location>
        <begin position="8"/>
        <end position="169"/>
    </location>
</feature>
<dbReference type="PANTHER" id="PTHR12213:SF0">
    <property type="entry name" value="CORRINOID ADENOSYLTRANSFERASE MMAB"/>
    <property type="match status" value="1"/>
</dbReference>
<keyword evidence="4" id="KW-0169">Cobalamin biosynthesis</keyword>
<proteinExistence type="inferred from homology"/>
<gene>
    <name evidence="6" type="ORF">F4X82_00490</name>
</gene>
<sequence length="184" mass="20835">MPKPRIGQGDQGETSLFGSGKKVLKHSARFHTLGSLDELNALIGFARTTNDNSEIESVLQTIQNHLFVALSRLGIEEGYEDDERIPVFKKEYLEYAEQCIVTYEKDLPPLNAFIVPTGTQTAAVLHMCRALTRQAERHCVELSQKQPVDTTVLSYINRLSDVFFTLARYSNHENGVNDTPWRHE</sequence>
<dbReference type="EC" id="2.5.1.17" evidence="4"/>
<dbReference type="PANTHER" id="PTHR12213">
    <property type="entry name" value="CORRINOID ADENOSYLTRANSFERASE"/>
    <property type="match status" value="1"/>
</dbReference>
<evidence type="ECO:0000256" key="3">
    <source>
        <dbReference type="ARBA" id="ARBA00022840"/>
    </source>
</evidence>
<evidence type="ECO:0000256" key="1">
    <source>
        <dbReference type="ARBA" id="ARBA00022679"/>
    </source>
</evidence>
<evidence type="ECO:0000313" key="7">
    <source>
        <dbReference type="Proteomes" id="UP000449092"/>
    </source>
</evidence>
<protein>
    <recommendedName>
        <fullName evidence="4">Corrinoid adenosyltransferase</fullName>
        <ecNumber evidence="4">2.5.1.17</ecNumber>
    </recommendedName>
    <alternativeName>
        <fullName evidence="4">Cob(II)alamin adenosyltransferase</fullName>
    </alternativeName>
    <alternativeName>
        <fullName evidence="4">Cob(II)yrinic acid a,c-diamide adenosyltransferase</fullName>
    </alternativeName>
    <alternativeName>
        <fullName evidence="4">Cobinamide/cobalamin adenosyltransferase</fullName>
    </alternativeName>
</protein>
<dbReference type="GO" id="GO:0005524">
    <property type="term" value="F:ATP binding"/>
    <property type="evidence" value="ECO:0007669"/>
    <property type="project" value="UniProtKB-UniRule"/>
</dbReference>
<dbReference type="AlphaFoldDB" id="A0A845DIF8"/>
<dbReference type="InterPro" id="IPR016030">
    <property type="entry name" value="CblAdoTrfase-like"/>
</dbReference>
<dbReference type="GO" id="GO:0008817">
    <property type="term" value="F:corrinoid adenosyltransferase activity"/>
    <property type="evidence" value="ECO:0007669"/>
    <property type="project" value="UniProtKB-UniRule"/>
</dbReference>
<evidence type="ECO:0000256" key="4">
    <source>
        <dbReference type="RuleBase" id="RU366026"/>
    </source>
</evidence>
<dbReference type="NCBIfam" id="TIGR00636">
    <property type="entry name" value="PduO_Nterm"/>
    <property type="match status" value="1"/>
</dbReference>
<name>A0A845DIF8_9BACT</name>
<comment type="catalytic activity">
    <reaction evidence="4">
        <text>2 cob(II)yrinate a,c diamide + reduced [electron-transfer flavoprotein] + 2 ATP = 2 adenosylcob(III)yrinate a,c-diamide + 2 triphosphate + oxidized [electron-transfer flavoprotein] + 3 H(+)</text>
        <dbReference type="Rhea" id="RHEA:11528"/>
        <dbReference type="Rhea" id="RHEA-COMP:10685"/>
        <dbReference type="Rhea" id="RHEA-COMP:10686"/>
        <dbReference type="ChEBI" id="CHEBI:15378"/>
        <dbReference type="ChEBI" id="CHEBI:18036"/>
        <dbReference type="ChEBI" id="CHEBI:30616"/>
        <dbReference type="ChEBI" id="CHEBI:57692"/>
        <dbReference type="ChEBI" id="CHEBI:58307"/>
        <dbReference type="ChEBI" id="CHEBI:58503"/>
        <dbReference type="ChEBI" id="CHEBI:58537"/>
        <dbReference type="EC" id="2.5.1.17"/>
    </reaction>
</comment>
<comment type="similarity">
    <text evidence="4">Belongs to the Cob(I)alamin adenosyltransferase family.</text>
</comment>
<dbReference type="EMBL" id="VXOY01000005">
    <property type="protein sequence ID" value="MYE37986.1"/>
    <property type="molecule type" value="Genomic_DNA"/>
</dbReference>
<comment type="caution">
    <text evidence="6">The sequence shown here is derived from an EMBL/GenBank/DDBJ whole genome shotgun (WGS) entry which is preliminary data.</text>
</comment>